<proteinExistence type="predicted"/>
<protein>
    <submittedName>
        <fullName evidence="2">Uncharacterized protein</fullName>
    </submittedName>
</protein>
<dbReference type="RefSeq" id="WP_169505524.1">
    <property type="nucleotide sequence ID" value="NZ_JABBPN010000012.1"/>
</dbReference>
<sequence length="70" mass="7993">MDKKKTDHEDRFPGVDPIPEPDRQDHASTDMLDDVVTGILENKDDEKLKQKHNPSNENVDRSPGNLPDEK</sequence>
<organism evidence="2 3">
    <name type="scientific">Paenibacillus lemnae</name>
    <dbReference type="NCBI Taxonomy" id="1330551"/>
    <lineage>
        <taxon>Bacteria</taxon>
        <taxon>Bacillati</taxon>
        <taxon>Bacillota</taxon>
        <taxon>Bacilli</taxon>
        <taxon>Bacillales</taxon>
        <taxon>Paenibacillaceae</taxon>
        <taxon>Paenibacillus</taxon>
    </lineage>
</organism>
<dbReference type="EMBL" id="JABBPN010000012">
    <property type="protein sequence ID" value="NMO96816.1"/>
    <property type="molecule type" value="Genomic_DNA"/>
</dbReference>
<evidence type="ECO:0000313" key="2">
    <source>
        <dbReference type="EMBL" id="NMO96816.1"/>
    </source>
</evidence>
<dbReference type="AlphaFoldDB" id="A0A848M875"/>
<reference evidence="2 3" key="1">
    <citation type="submission" date="2020-04" db="EMBL/GenBank/DDBJ databases">
        <title>Paenibacillus algicola sp. nov., a novel marine bacterium producing alginate lyase.</title>
        <authorList>
            <person name="Huang H."/>
        </authorList>
    </citation>
    <scope>NUCLEOTIDE SEQUENCE [LARGE SCALE GENOMIC DNA]</scope>
    <source>
        <strain evidence="2 3">L7-75</strain>
    </source>
</reference>
<evidence type="ECO:0000313" key="3">
    <source>
        <dbReference type="Proteomes" id="UP000565468"/>
    </source>
</evidence>
<evidence type="ECO:0000256" key="1">
    <source>
        <dbReference type="SAM" id="MobiDB-lite"/>
    </source>
</evidence>
<feature type="region of interest" description="Disordered" evidence="1">
    <location>
        <begin position="1"/>
        <end position="70"/>
    </location>
</feature>
<accession>A0A848M875</accession>
<dbReference type="Proteomes" id="UP000565468">
    <property type="component" value="Unassembled WGS sequence"/>
</dbReference>
<gene>
    <name evidence="2" type="ORF">HII30_13705</name>
</gene>
<comment type="caution">
    <text evidence="2">The sequence shown here is derived from an EMBL/GenBank/DDBJ whole genome shotgun (WGS) entry which is preliminary data.</text>
</comment>
<keyword evidence="3" id="KW-1185">Reference proteome</keyword>
<feature type="compositionally biased region" description="Basic and acidic residues" evidence="1">
    <location>
        <begin position="1"/>
        <end position="13"/>
    </location>
</feature>
<name>A0A848M875_PAELE</name>